<evidence type="ECO:0000259" key="1">
    <source>
        <dbReference type="Pfam" id="PF01464"/>
    </source>
</evidence>
<accession>A0A844DUX2</accession>
<dbReference type="EMBL" id="WKRA01000004">
    <property type="protein sequence ID" value="MSD15191.1"/>
    <property type="molecule type" value="Genomic_DNA"/>
</dbReference>
<sequence length="230" mass="26373">MNYSKNLRKSAMAKRVLTLLGVAFCVGLAVGGVSVYALKTHITAKDKEKSIERTLERDNTETLVYGAYDDRTFTQEISLDWGAGDLDFTPLDCKMPEEQQEFTYYLCTGYNIDFTLVMALIQNESSFDPAVISKTNDYGYMQINQINHQWLTDTLGVTDFTDPYQNIRAGVFVLRKLFERYQDTNMVLMAYNMGEDGAARLWEKGIYSTDYTEKILNYQTQFNEQLEGSE</sequence>
<dbReference type="AlphaFoldDB" id="A0A844DUX2"/>
<feature type="domain" description="Transglycosylase SLT" evidence="1">
    <location>
        <begin position="110"/>
        <end position="203"/>
    </location>
</feature>
<name>A0A844DUX2_EUBRA</name>
<evidence type="ECO:0000313" key="2">
    <source>
        <dbReference type="EMBL" id="MSD15191.1"/>
    </source>
</evidence>
<dbReference type="InterPro" id="IPR023346">
    <property type="entry name" value="Lysozyme-like_dom_sf"/>
</dbReference>
<dbReference type="PANTHER" id="PTHR37423">
    <property type="entry name" value="SOLUBLE LYTIC MUREIN TRANSGLYCOSYLASE-RELATED"/>
    <property type="match status" value="1"/>
</dbReference>
<organism evidence="2 3">
    <name type="scientific">Eubacterium ramulus</name>
    <dbReference type="NCBI Taxonomy" id="39490"/>
    <lineage>
        <taxon>Bacteria</taxon>
        <taxon>Bacillati</taxon>
        <taxon>Bacillota</taxon>
        <taxon>Clostridia</taxon>
        <taxon>Eubacteriales</taxon>
        <taxon>Eubacteriaceae</taxon>
        <taxon>Eubacterium</taxon>
    </lineage>
</organism>
<dbReference type="SUPFAM" id="SSF53955">
    <property type="entry name" value="Lysozyme-like"/>
    <property type="match status" value="1"/>
</dbReference>
<protein>
    <submittedName>
        <fullName evidence="2">Transglycosylase SLT domain-containing protein</fullName>
    </submittedName>
</protein>
<dbReference type="RefSeq" id="WP_129899361.1">
    <property type="nucleotide sequence ID" value="NZ_RCYH01000003.1"/>
</dbReference>
<dbReference type="PANTHER" id="PTHR37423:SF2">
    <property type="entry name" value="MEMBRANE-BOUND LYTIC MUREIN TRANSGLYCOSYLASE C"/>
    <property type="match status" value="1"/>
</dbReference>
<reference evidence="2 3" key="1">
    <citation type="journal article" date="2019" name="Nat. Med.">
        <title>A library of human gut bacterial isolates paired with longitudinal multiomics data enables mechanistic microbiome research.</title>
        <authorList>
            <person name="Poyet M."/>
            <person name="Groussin M."/>
            <person name="Gibbons S.M."/>
            <person name="Avila-Pacheco J."/>
            <person name="Jiang X."/>
            <person name="Kearney S.M."/>
            <person name="Perrotta A.R."/>
            <person name="Berdy B."/>
            <person name="Zhao S."/>
            <person name="Lieberman T.D."/>
            <person name="Swanson P.K."/>
            <person name="Smith M."/>
            <person name="Roesemann S."/>
            <person name="Alexander J.E."/>
            <person name="Rich S.A."/>
            <person name="Livny J."/>
            <person name="Vlamakis H."/>
            <person name="Clish C."/>
            <person name="Bullock K."/>
            <person name="Deik A."/>
            <person name="Scott J."/>
            <person name="Pierce K.A."/>
            <person name="Xavier R.J."/>
            <person name="Alm E.J."/>
        </authorList>
    </citation>
    <scope>NUCLEOTIDE SEQUENCE [LARGE SCALE GENOMIC DNA]</scope>
    <source>
        <strain evidence="2 3">BIOML-A3</strain>
    </source>
</reference>
<evidence type="ECO:0000313" key="3">
    <source>
        <dbReference type="Proteomes" id="UP000431304"/>
    </source>
</evidence>
<dbReference type="Pfam" id="PF01464">
    <property type="entry name" value="SLT"/>
    <property type="match status" value="1"/>
</dbReference>
<dbReference type="CDD" id="cd00254">
    <property type="entry name" value="LT-like"/>
    <property type="match status" value="1"/>
</dbReference>
<dbReference type="Proteomes" id="UP000431304">
    <property type="component" value="Unassembled WGS sequence"/>
</dbReference>
<dbReference type="Gene3D" id="1.10.530.10">
    <property type="match status" value="1"/>
</dbReference>
<comment type="caution">
    <text evidence="2">The sequence shown here is derived from an EMBL/GenBank/DDBJ whole genome shotgun (WGS) entry which is preliminary data.</text>
</comment>
<dbReference type="InterPro" id="IPR008258">
    <property type="entry name" value="Transglycosylase_SLT_dom_1"/>
</dbReference>
<gene>
    <name evidence="2" type="ORF">GKE72_03710</name>
</gene>
<proteinExistence type="predicted"/>